<evidence type="ECO:0000256" key="1">
    <source>
        <dbReference type="PROSITE-ProRule" id="PRU00339"/>
    </source>
</evidence>
<accession>A0A2N5GG30</accession>
<dbReference type="EMBL" id="PGVA01000078">
    <property type="protein sequence ID" value="PLR79724.1"/>
    <property type="molecule type" value="Genomic_DNA"/>
</dbReference>
<dbReference type="InterPro" id="IPR053163">
    <property type="entry name" value="HTH-type_regulator_Rgg"/>
</dbReference>
<gene>
    <name evidence="3" type="ORF">CU635_21530</name>
    <name evidence="4" type="ORF">CVD25_15950</name>
</gene>
<feature type="domain" description="HTH cro/C1-type" evidence="2">
    <location>
        <begin position="7"/>
        <end position="60"/>
    </location>
</feature>
<dbReference type="Pfam" id="PF01381">
    <property type="entry name" value="HTH_3"/>
    <property type="match status" value="1"/>
</dbReference>
<dbReference type="Proteomes" id="UP000234951">
    <property type="component" value="Unassembled WGS sequence"/>
</dbReference>
<dbReference type="SMART" id="SM00530">
    <property type="entry name" value="HTH_XRE"/>
    <property type="match status" value="1"/>
</dbReference>
<evidence type="ECO:0000259" key="2">
    <source>
        <dbReference type="PROSITE" id="PS50943"/>
    </source>
</evidence>
<dbReference type="EMBL" id="PGVD01000045">
    <property type="protein sequence ID" value="PLR94951.1"/>
    <property type="molecule type" value="Genomic_DNA"/>
</dbReference>
<dbReference type="PROSITE" id="PS50943">
    <property type="entry name" value="HTH_CROC1"/>
    <property type="match status" value="1"/>
</dbReference>
<protein>
    <submittedName>
        <fullName evidence="3">Transcriptional regulator</fullName>
    </submittedName>
</protein>
<evidence type="ECO:0000313" key="5">
    <source>
        <dbReference type="Proteomes" id="UP000234951"/>
    </source>
</evidence>
<dbReference type="InterPro" id="IPR010982">
    <property type="entry name" value="Lambda_DNA-bd_dom_sf"/>
</dbReference>
<dbReference type="OrthoDB" id="252257at2"/>
<dbReference type="SMART" id="SM00028">
    <property type="entry name" value="TPR"/>
    <property type="match status" value="3"/>
</dbReference>
<keyword evidence="1" id="KW-0802">TPR repeat</keyword>
<evidence type="ECO:0000313" key="3">
    <source>
        <dbReference type="EMBL" id="PLR79724.1"/>
    </source>
</evidence>
<dbReference type="RefSeq" id="WP_101579424.1">
    <property type="nucleotide sequence ID" value="NZ_PGVA01000078.1"/>
</dbReference>
<keyword evidence="6" id="KW-1185">Reference proteome</keyword>
<proteinExistence type="predicted"/>
<sequence>MEYGPLIKFYRTQKKLTLKDLAAGICSVSHLSKIEHNSKDANIETIMLLLNRLNISLAEISEQEQLIGFLLTELKDKIDFYLKDEAQQLFEQLSDLENIIPFSSYLYKYELIKYRYQLFQRFLVEAEQQRDMLKKQTRNFSQNENYLYQSYNALFLILKGQFKKADEAFDQLFTDKNSESATGELIYHRALVKSSLKQSSFAIHYGKHALQLFMNQHNFKRILHSLMLLGINYTNSKIYDEALSCFKHLIRNAEMLNDQHLLSQIYHNMGFLQWKMGNLEQALKYYNKSLALQSKQSSQYLITLYSVGEIYYSLLDMEQAHLTFDELSQLSAQLSIKKYQILARYYLTAIDSKEKSIEYLETKVIPFLEQNSEYMDDVSHFYHLLSLHYREIGMHKKAVKYLEKTS</sequence>
<evidence type="ECO:0000313" key="6">
    <source>
        <dbReference type="Proteomes" id="UP000235114"/>
    </source>
</evidence>
<dbReference type="Proteomes" id="UP000235114">
    <property type="component" value="Unassembled WGS sequence"/>
</dbReference>
<dbReference type="AlphaFoldDB" id="A0A2N5GG30"/>
<feature type="repeat" description="TPR" evidence="1">
    <location>
        <begin position="263"/>
        <end position="296"/>
    </location>
</feature>
<dbReference type="Pfam" id="PF13424">
    <property type="entry name" value="TPR_12"/>
    <property type="match status" value="1"/>
</dbReference>
<dbReference type="SUPFAM" id="SSF48452">
    <property type="entry name" value="TPR-like"/>
    <property type="match status" value="1"/>
</dbReference>
<dbReference type="PROSITE" id="PS50005">
    <property type="entry name" value="TPR"/>
    <property type="match status" value="1"/>
</dbReference>
<comment type="caution">
    <text evidence="3">The sequence shown here is derived from an EMBL/GenBank/DDBJ whole genome shotgun (WGS) entry which is preliminary data.</text>
</comment>
<dbReference type="SUPFAM" id="SSF47413">
    <property type="entry name" value="lambda repressor-like DNA-binding domains"/>
    <property type="match status" value="1"/>
</dbReference>
<dbReference type="Gene3D" id="1.10.260.40">
    <property type="entry name" value="lambda repressor-like DNA-binding domains"/>
    <property type="match status" value="1"/>
</dbReference>
<evidence type="ECO:0000313" key="4">
    <source>
        <dbReference type="EMBL" id="PLR94951.1"/>
    </source>
</evidence>
<dbReference type="Gene3D" id="1.25.40.10">
    <property type="entry name" value="Tetratricopeptide repeat domain"/>
    <property type="match status" value="1"/>
</dbReference>
<organism evidence="3 5">
    <name type="scientific">Bacillus canaveralius</name>
    <dbReference type="NCBI Taxonomy" id="1403243"/>
    <lineage>
        <taxon>Bacteria</taxon>
        <taxon>Bacillati</taxon>
        <taxon>Bacillota</taxon>
        <taxon>Bacilli</taxon>
        <taxon>Bacillales</taxon>
        <taxon>Bacillaceae</taxon>
        <taxon>Bacillus</taxon>
    </lineage>
</organism>
<reference evidence="4 6" key="2">
    <citation type="submission" date="2017-12" db="EMBL/GenBank/DDBJ databases">
        <title>Comparative Functional Genomics of Dry Heat Resistant strains isolated from the Viking Spacecraft.</title>
        <authorList>
            <person name="Seuylemezian A."/>
            <person name="Cooper K."/>
            <person name="Vaishampayan P."/>
        </authorList>
    </citation>
    <scope>NUCLEOTIDE SEQUENCE [LARGE SCALE GENOMIC DNA]</scope>
    <source>
        <strain evidence="4 6">ATCC 29669</strain>
    </source>
</reference>
<reference evidence="3 5" key="1">
    <citation type="submission" date="2017-11" db="EMBL/GenBank/DDBJ databases">
        <title>Comparitive Functional Genomics of Dry Heat Resistant strains isolated from the Viking Spacecraft.</title>
        <authorList>
            <person name="Seuylemezian A."/>
            <person name="Cooper K."/>
            <person name="Vaishampayan P."/>
        </authorList>
    </citation>
    <scope>NUCLEOTIDE SEQUENCE [LARGE SCALE GENOMIC DNA]</scope>
    <source>
        <strain evidence="3 5">M4.6</strain>
    </source>
</reference>
<dbReference type="CDD" id="cd00093">
    <property type="entry name" value="HTH_XRE"/>
    <property type="match status" value="1"/>
</dbReference>
<dbReference type="PANTHER" id="PTHR37038">
    <property type="entry name" value="TRANSCRIPTIONAL REGULATOR-RELATED"/>
    <property type="match status" value="1"/>
</dbReference>
<dbReference type="InterPro" id="IPR001387">
    <property type="entry name" value="Cro/C1-type_HTH"/>
</dbReference>
<dbReference type="GO" id="GO:0003677">
    <property type="term" value="F:DNA binding"/>
    <property type="evidence" value="ECO:0007669"/>
    <property type="project" value="InterPro"/>
</dbReference>
<name>A0A2N5GG30_9BACI</name>
<dbReference type="InterPro" id="IPR019734">
    <property type="entry name" value="TPR_rpt"/>
</dbReference>
<dbReference type="InterPro" id="IPR011990">
    <property type="entry name" value="TPR-like_helical_dom_sf"/>
</dbReference>